<organism evidence="1 2">
    <name type="scientific">Parasponia andersonii</name>
    <name type="common">Sponia andersonii</name>
    <dbReference type="NCBI Taxonomy" id="3476"/>
    <lineage>
        <taxon>Eukaryota</taxon>
        <taxon>Viridiplantae</taxon>
        <taxon>Streptophyta</taxon>
        <taxon>Embryophyta</taxon>
        <taxon>Tracheophyta</taxon>
        <taxon>Spermatophyta</taxon>
        <taxon>Magnoliopsida</taxon>
        <taxon>eudicotyledons</taxon>
        <taxon>Gunneridae</taxon>
        <taxon>Pentapetalae</taxon>
        <taxon>rosids</taxon>
        <taxon>fabids</taxon>
        <taxon>Rosales</taxon>
        <taxon>Cannabaceae</taxon>
        <taxon>Parasponia</taxon>
    </lineage>
</organism>
<comment type="caution">
    <text evidence="1">The sequence shown here is derived from an EMBL/GenBank/DDBJ whole genome shotgun (WGS) entry which is preliminary data.</text>
</comment>
<sequence>MLQAYFRTRRALIDTIVSKIFDDDESATLSLLASPTITEIEVIPTIPLDSKTPNSKTIVE</sequence>
<evidence type="ECO:0000313" key="1">
    <source>
        <dbReference type="EMBL" id="PON57741.1"/>
    </source>
</evidence>
<proteinExistence type="predicted"/>
<feature type="non-terminal residue" evidence="1">
    <location>
        <position position="60"/>
    </location>
</feature>
<evidence type="ECO:0000313" key="2">
    <source>
        <dbReference type="Proteomes" id="UP000237105"/>
    </source>
</evidence>
<gene>
    <name evidence="1" type="ORF">PanWU01x14_171030</name>
</gene>
<protein>
    <submittedName>
        <fullName evidence="1">Uncharacterized protein</fullName>
    </submittedName>
</protein>
<accession>A0A2P5C9Q7</accession>
<name>A0A2P5C9Q7_PARAD</name>
<dbReference type="AlphaFoldDB" id="A0A2P5C9Q7"/>
<dbReference type="EMBL" id="JXTB01000156">
    <property type="protein sequence ID" value="PON57741.1"/>
    <property type="molecule type" value="Genomic_DNA"/>
</dbReference>
<keyword evidence="2" id="KW-1185">Reference proteome</keyword>
<dbReference type="Proteomes" id="UP000237105">
    <property type="component" value="Unassembled WGS sequence"/>
</dbReference>
<reference evidence="2" key="1">
    <citation type="submission" date="2016-06" db="EMBL/GenBank/DDBJ databases">
        <title>Parallel loss of symbiosis genes in relatives of nitrogen-fixing non-legume Parasponia.</title>
        <authorList>
            <person name="Van Velzen R."/>
            <person name="Holmer R."/>
            <person name="Bu F."/>
            <person name="Rutten L."/>
            <person name="Van Zeijl A."/>
            <person name="Liu W."/>
            <person name="Santuari L."/>
            <person name="Cao Q."/>
            <person name="Sharma T."/>
            <person name="Shen D."/>
            <person name="Roswanjaya Y."/>
            <person name="Wardhani T."/>
            <person name="Kalhor M.S."/>
            <person name="Jansen J."/>
            <person name="Van den Hoogen J."/>
            <person name="Gungor B."/>
            <person name="Hartog M."/>
            <person name="Hontelez J."/>
            <person name="Verver J."/>
            <person name="Yang W.-C."/>
            <person name="Schijlen E."/>
            <person name="Repin R."/>
            <person name="Schilthuizen M."/>
            <person name="Schranz E."/>
            <person name="Heidstra R."/>
            <person name="Miyata K."/>
            <person name="Fedorova E."/>
            <person name="Kohlen W."/>
            <person name="Bisseling T."/>
            <person name="Smit S."/>
            <person name="Geurts R."/>
        </authorList>
    </citation>
    <scope>NUCLEOTIDE SEQUENCE [LARGE SCALE GENOMIC DNA]</scope>
    <source>
        <strain evidence="2">cv. WU1-14</strain>
    </source>
</reference>